<dbReference type="Pfam" id="PF00908">
    <property type="entry name" value="dTDP_sugar_isom"/>
    <property type="match status" value="1"/>
</dbReference>
<proteinExistence type="inferred from homology"/>
<dbReference type="OrthoDB" id="9800680at2"/>
<gene>
    <name evidence="3" type="ORF">E0H50_16295</name>
</gene>
<dbReference type="EMBL" id="SJKA01000005">
    <property type="protein sequence ID" value="TCC33529.1"/>
    <property type="molecule type" value="Genomic_DNA"/>
</dbReference>
<dbReference type="InterPro" id="IPR011051">
    <property type="entry name" value="RmlC_Cupin_sf"/>
</dbReference>
<evidence type="ECO:0000313" key="4">
    <source>
        <dbReference type="Proteomes" id="UP000292695"/>
    </source>
</evidence>
<dbReference type="PANTHER" id="PTHR21047">
    <property type="entry name" value="DTDP-6-DEOXY-D-GLUCOSE-3,5 EPIMERASE"/>
    <property type="match status" value="1"/>
</dbReference>
<dbReference type="GO" id="GO:0019305">
    <property type="term" value="P:dTDP-rhamnose biosynthetic process"/>
    <property type="evidence" value="ECO:0007669"/>
    <property type="project" value="TreeGrafter"/>
</dbReference>
<evidence type="ECO:0000313" key="3">
    <source>
        <dbReference type="EMBL" id="TCC33529.1"/>
    </source>
</evidence>
<dbReference type="InterPro" id="IPR000888">
    <property type="entry name" value="RmlC-like"/>
</dbReference>
<keyword evidence="4" id="KW-1185">Reference proteome</keyword>
<accession>A0A4R0IL40</accession>
<organism evidence="3 4">
    <name type="scientific">Kribbella sindirgiensis</name>
    <dbReference type="NCBI Taxonomy" id="1124744"/>
    <lineage>
        <taxon>Bacteria</taxon>
        <taxon>Bacillati</taxon>
        <taxon>Actinomycetota</taxon>
        <taxon>Actinomycetes</taxon>
        <taxon>Propionibacteriales</taxon>
        <taxon>Kribbellaceae</taxon>
        <taxon>Kribbella</taxon>
    </lineage>
</organism>
<dbReference type="Gene3D" id="2.60.120.10">
    <property type="entry name" value="Jelly Rolls"/>
    <property type="match status" value="1"/>
</dbReference>
<protein>
    <submittedName>
        <fullName evidence="3">dTDP-4-keto-6-deoxy-D-glucose epimerase</fullName>
    </submittedName>
</protein>
<comment type="caution">
    <text evidence="3">The sequence shown here is derived from an EMBL/GenBank/DDBJ whole genome shotgun (WGS) entry which is preliminary data.</text>
</comment>
<feature type="active site" description="Proton donor" evidence="2">
    <location>
        <position position="132"/>
    </location>
</feature>
<dbReference type="SUPFAM" id="SSF51182">
    <property type="entry name" value="RmlC-like cupins"/>
    <property type="match status" value="1"/>
</dbReference>
<evidence type="ECO:0000256" key="1">
    <source>
        <dbReference type="ARBA" id="ARBA00010154"/>
    </source>
</evidence>
<dbReference type="InterPro" id="IPR014710">
    <property type="entry name" value="RmlC-like_jellyroll"/>
</dbReference>
<dbReference type="AlphaFoldDB" id="A0A4R0IL40"/>
<dbReference type="Proteomes" id="UP000292695">
    <property type="component" value="Unassembled WGS sequence"/>
</dbReference>
<dbReference type="PANTHER" id="PTHR21047:SF2">
    <property type="entry name" value="THYMIDINE DIPHOSPHO-4-KETO-RHAMNOSE 3,5-EPIMERASE"/>
    <property type="match status" value="1"/>
</dbReference>
<dbReference type="CDD" id="cd00438">
    <property type="entry name" value="cupin_RmlC"/>
    <property type="match status" value="1"/>
</dbReference>
<dbReference type="GO" id="GO:0008830">
    <property type="term" value="F:dTDP-4-dehydrorhamnose 3,5-epimerase activity"/>
    <property type="evidence" value="ECO:0007669"/>
    <property type="project" value="InterPro"/>
</dbReference>
<evidence type="ECO:0000256" key="2">
    <source>
        <dbReference type="PIRSR" id="PIRSR600888-1"/>
    </source>
</evidence>
<name>A0A4R0IL40_9ACTN</name>
<comment type="similarity">
    <text evidence="1">Belongs to the dTDP-4-dehydrorhamnose 3,5-epimerase family.</text>
</comment>
<reference evidence="3 4" key="1">
    <citation type="submission" date="2019-02" db="EMBL/GenBank/DDBJ databases">
        <title>Kribbella capetownensis sp. nov. and Kribbella speibonae sp. nov., isolated from soil.</title>
        <authorList>
            <person name="Curtis S.M."/>
            <person name="Norton I."/>
            <person name="Everest G.J."/>
            <person name="Meyers P.R."/>
        </authorList>
    </citation>
    <scope>NUCLEOTIDE SEQUENCE [LARGE SCALE GENOMIC DNA]</scope>
    <source>
        <strain evidence="3 4">DSM 27082</strain>
    </source>
</reference>
<dbReference type="GO" id="GO:0000271">
    <property type="term" value="P:polysaccharide biosynthetic process"/>
    <property type="evidence" value="ECO:0007669"/>
    <property type="project" value="TreeGrafter"/>
</dbReference>
<dbReference type="RefSeq" id="WP_131289053.1">
    <property type="nucleotide sequence ID" value="NZ_SJKA01000005.1"/>
</dbReference>
<dbReference type="GO" id="GO:0005829">
    <property type="term" value="C:cytosol"/>
    <property type="evidence" value="ECO:0007669"/>
    <property type="project" value="TreeGrafter"/>
</dbReference>
<feature type="active site" description="Proton acceptor" evidence="2">
    <location>
        <position position="63"/>
    </location>
</feature>
<sequence>MDVIEVPAIAGAWVFRPTPHVDERGFFSRTFDRDAVSAAGLDPDGFVQDSISRSRRGVVRGMHVRSGAGEAKLVRCSYGAVFDVVVDLRPGSPTYRNREVFDLTGDNQVTVYVPAGCAHGFQALTEPADVSYRIDRAHDPAEDVSIRYDDPDLDIPWPLPVTLMSDRDKAAPSLALAAARLS</sequence>